<proteinExistence type="predicted"/>
<gene>
    <name evidence="2" type="ORF">CPELA_03335</name>
</gene>
<dbReference type="EMBL" id="CP035299">
    <property type="protein sequence ID" value="QAU51946.1"/>
    <property type="molecule type" value="Genomic_DNA"/>
</dbReference>
<dbReference type="RefSeq" id="WP_128889456.1">
    <property type="nucleotide sequence ID" value="NZ_BMCX01000001.1"/>
</dbReference>
<accession>A0A410W7L7</accession>
<organism evidence="2 3">
    <name type="scientific">Corynebacterium pelargi</name>
    <dbReference type="NCBI Taxonomy" id="1471400"/>
    <lineage>
        <taxon>Bacteria</taxon>
        <taxon>Bacillati</taxon>
        <taxon>Actinomycetota</taxon>
        <taxon>Actinomycetes</taxon>
        <taxon>Mycobacteriales</taxon>
        <taxon>Corynebacteriaceae</taxon>
        <taxon>Corynebacterium</taxon>
    </lineage>
</organism>
<evidence type="ECO:0000256" key="1">
    <source>
        <dbReference type="SAM" id="MobiDB-lite"/>
    </source>
</evidence>
<dbReference type="Proteomes" id="UP000288929">
    <property type="component" value="Chromosome"/>
</dbReference>
<dbReference type="KEGG" id="cpeg:CPELA_03335"/>
<feature type="compositionally biased region" description="Acidic residues" evidence="1">
    <location>
        <begin position="50"/>
        <end position="64"/>
    </location>
</feature>
<sequence>MAEADNQWYYNLKTGEVAQGKQFPSMDRMGPYESKEAAQHALEIASERNDEADEQEAAWEGEED</sequence>
<dbReference type="AlphaFoldDB" id="A0A410W7L7"/>
<dbReference type="OrthoDB" id="3268477at2"/>
<evidence type="ECO:0000313" key="3">
    <source>
        <dbReference type="Proteomes" id="UP000288929"/>
    </source>
</evidence>
<feature type="region of interest" description="Disordered" evidence="1">
    <location>
        <begin position="20"/>
        <end position="64"/>
    </location>
</feature>
<reference evidence="2 3" key="1">
    <citation type="submission" date="2019-01" db="EMBL/GenBank/DDBJ databases">
        <authorList>
            <person name="Ruckert C."/>
            <person name="Busche T."/>
            <person name="Kalinowski J."/>
        </authorList>
    </citation>
    <scope>NUCLEOTIDE SEQUENCE [LARGE SCALE GENOMIC DNA]</scope>
    <source>
        <strain evidence="2 3">136/3</strain>
    </source>
</reference>
<name>A0A410W7L7_9CORY</name>
<keyword evidence="3" id="KW-1185">Reference proteome</keyword>
<evidence type="ECO:0000313" key="2">
    <source>
        <dbReference type="EMBL" id="QAU51946.1"/>
    </source>
</evidence>
<protein>
    <submittedName>
        <fullName evidence="2">Uncharacterized protein</fullName>
    </submittedName>
</protein>